<evidence type="ECO:0000256" key="6">
    <source>
        <dbReference type="ARBA" id="ARBA00022989"/>
    </source>
</evidence>
<keyword evidence="9 13" id="KW-0472">Membrane</keyword>
<keyword evidence="6 13" id="KW-1133">Transmembrane helix</keyword>
<evidence type="ECO:0000256" key="4">
    <source>
        <dbReference type="ARBA" id="ARBA00022461"/>
    </source>
</evidence>
<evidence type="ECO:0000256" key="2">
    <source>
        <dbReference type="ARBA" id="ARBA00007193"/>
    </source>
</evidence>
<keyword evidence="8 12" id="KW-0406">Ion transport</keyword>
<keyword evidence="15" id="KW-1185">Reference proteome</keyword>
<comment type="similarity">
    <text evidence="2 12">Belongs to the amiloride-sensitive sodium channel (TC 1.A.6) family.</text>
</comment>
<accession>A0A6L2PE85</accession>
<evidence type="ECO:0000256" key="11">
    <source>
        <dbReference type="ARBA" id="ARBA00023303"/>
    </source>
</evidence>
<dbReference type="EMBL" id="BLKM01003820">
    <property type="protein sequence ID" value="GFG29760.1"/>
    <property type="molecule type" value="Genomic_DNA"/>
</dbReference>
<evidence type="ECO:0000256" key="7">
    <source>
        <dbReference type="ARBA" id="ARBA00023053"/>
    </source>
</evidence>
<evidence type="ECO:0000256" key="8">
    <source>
        <dbReference type="ARBA" id="ARBA00023065"/>
    </source>
</evidence>
<organism evidence="14 15">
    <name type="scientific">Coptotermes formosanus</name>
    <name type="common">Formosan subterranean termite</name>
    <dbReference type="NCBI Taxonomy" id="36987"/>
    <lineage>
        <taxon>Eukaryota</taxon>
        <taxon>Metazoa</taxon>
        <taxon>Ecdysozoa</taxon>
        <taxon>Arthropoda</taxon>
        <taxon>Hexapoda</taxon>
        <taxon>Insecta</taxon>
        <taxon>Pterygota</taxon>
        <taxon>Neoptera</taxon>
        <taxon>Polyneoptera</taxon>
        <taxon>Dictyoptera</taxon>
        <taxon>Blattodea</taxon>
        <taxon>Blattoidea</taxon>
        <taxon>Termitoidae</taxon>
        <taxon>Rhinotermitidae</taxon>
        <taxon>Coptotermes</taxon>
    </lineage>
</organism>
<keyword evidence="5 12" id="KW-0812">Transmembrane</keyword>
<dbReference type="Proteomes" id="UP000502823">
    <property type="component" value="Unassembled WGS sequence"/>
</dbReference>
<comment type="caution">
    <text evidence="14">The sequence shown here is derived from an EMBL/GenBank/DDBJ whole genome shotgun (WGS) entry which is preliminary data.</text>
</comment>
<evidence type="ECO:0008006" key="16">
    <source>
        <dbReference type="Google" id="ProtNLM"/>
    </source>
</evidence>
<sequence length="409" mass="47462">MSVRPVPGPRLKRCHHMFHRLRRLNARYVHDKAAAVPNLAVVDDSPKKTGYGRVFDFFALFLAESSIHGLNHLVAKRRVFTERVKESTAIHHQPWFHLSGIPSFTGCSNNPVFRFVIRSVCLVKTWAEFLTASPRIRHLLSPGLNFIWALVIISAVFGSVWLSLDIWKRYNESPTVISMERNFMDWHTTLPSGTICLDQKVDEVKLQAYVDSVKEFEDKEKLKEFLRNLANATYDNFREMTDIPNNPIKSGEYLDAILQFYYHSPHDVLDASYKGYHIPENMIKIVMVGALTTYTTAEARSLSIQQRKCRFSDENYLRISPVYTFNYCRLECRMRIARRKCDCIPHFYRNTGQAKICDVQGMRCLGNYSELLTKLVDPATGKKYPCKCLPECDQVSYYLEKEVVERYNL</sequence>
<feature type="transmembrane region" description="Helical" evidence="13">
    <location>
        <begin position="143"/>
        <end position="164"/>
    </location>
</feature>
<gene>
    <name evidence="14" type="ORF">Cfor_03333</name>
</gene>
<evidence type="ECO:0000256" key="10">
    <source>
        <dbReference type="ARBA" id="ARBA00023201"/>
    </source>
</evidence>
<keyword evidence="4 12" id="KW-0894">Sodium channel</keyword>
<comment type="subcellular location">
    <subcellularLocation>
        <location evidence="1">Membrane</location>
        <topology evidence="1">Multi-pass membrane protein</topology>
    </subcellularLocation>
</comment>
<evidence type="ECO:0000256" key="13">
    <source>
        <dbReference type="SAM" id="Phobius"/>
    </source>
</evidence>
<proteinExistence type="inferred from homology"/>
<dbReference type="PANTHER" id="PTHR11690">
    <property type="entry name" value="AMILORIDE-SENSITIVE SODIUM CHANNEL-RELATED"/>
    <property type="match status" value="1"/>
</dbReference>
<dbReference type="InParanoid" id="A0A6L2PE85"/>
<dbReference type="GO" id="GO:0015280">
    <property type="term" value="F:ligand-gated sodium channel activity"/>
    <property type="evidence" value="ECO:0007669"/>
    <property type="project" value="TreeGrafter"/>
</dbReference>
<evidence type="ECO:0000256" key="9">
    <source>
        <dbReference type="ARBA" id="ARBA00023136"/>
    </source>
</evidence>
<keyword evidence="10 12" id="KW-0739">Sodium transport</keyword>
<protein>
    <recommendedName>
        <fullName evidence="16">Sodium channel protein Nach</fullName>
    </recommendedName>
</protein>
<dbReference type="PANTHER" id="PTHR11690:SF240">
    <property type="entry name" value="PICKPOCKET 25-RELATED"/>
    <property type="match status" value="1"/>
</dbReference>
<dbReference type="AlphaFoldDB" id="A0A6L2PE85"/>
<name>A0A6L2PE85_COPFO</name>
<evidence type="ECO:0000256" key="12">
    <source>
        <dbReference type="RuleBase" id="RU000679"/>
    </source>
</evidence>
<evidence type="ECO:0000256" key="5">
    <source>
        <dbReference type="ARBA" id="ARBA00022692"/>
    </source>
</evidence>
<dbReference type="OrthoDB" id="6628406at2759"/>
<keyword evidence="11 12" id="KW-0407">Ion channel</keyword>
<dbReference type="GO" id="GO:0005886">
    <property type="term" value="C:plasma membrane"/>
    <property type="evidence" value="ECO:0007669"/>
    <property type="project" value="TreeGrafter"/>
</dbReference>
<evidence type="ECO:0000256" key="1">
    <source>
        <dbReference type="ARBA" id="ARBA00004141"/>
    </source>
</evidence>
<evidence type="ECO:0000256" key="3">
    <source>
        <dbReference type="ARBA" id="ARBA00022448"/>
    </source>
</evidence>
<evidence type="ECO:0000313" key="15">
    <source>
        <dbReference type="Proteomes" id="UP000502823"/>
    </source>
</evidence>
<keyword evidence="7" id="KW-0915">Sodium</keyword>
<dbReference type="InterPro" id="IPR001873">
    <property type="entry name" value="ENaC"/>
</dbReference>
<dbReference type="Pfam" id="PF00858">
    <property type="entry name" value="ASC"/>
    <property type="match status" value="2"/>
</dbReference>
<reference evidence="15" key="1">
    <citation type="submission" date="2020-01" db="EMBL/GenBank/DDBJ databases">
        <title>Draft genome sequence of the Termite Coptotermes fromosanus.</title>
        <authorList>
            <person name="Itakura S."/>
            <person name="Yosikawa Y."/>
            <person name="Umezawa K."/>
        </authorList>
    </citation>
    <scope>NUCLEOTIDE SEQUENCE [LARGE SCALE GENOMIC DNA]</scope>
</reference>
<dbReference type="Gene3D" id="1.10.287.820">
    <property type="entry name" value="Acid-sensing ion channel domain"/>
    <property type="match status" value="1"/>
</dbReference>
<evidence type="ECO:0000313" key="14">
    <source>
        <dbReference type="EMBL" id="GFG29760.1"/>
    </source>
</evidence>
<keyword evidence="3 12" id="KW-0813">Transport</keyword>